<evidence type="ECO:0000256" key="2">
    <source>
        <dbReference type="ARBA" id="ARBA00022741"/>
    </source>
</evidence>
<keyword evidence="1" id="KW-0813">Transport</keyword>
<sequence>MIKVEKLSKSYGRKKILSNISFELEEGKIYGLVGENGAGKTTLFKCLTGIEKYQGDVKSNLEKLKNSSGFLPSEPYFFKKTTGREYIQLLTNARKIVIDNIEDKNIFNLPLDQYASTYSTGMKKKLALMAILFQKNDFFILDEPFNGVDIEGNILIEKILQKLKELNKTVIISSHIFTTLKTVCDEIIILEKGNLTKHIKRTDYSKLEHKMKNFNMGNQLEKLGLT</sequence>
<proteinExistence type="predicted"/>
<dbReference type="PANTHER" id="PTHR42939">
    <property type="entry name" value="ABC TRANSPORTER ATP-BINDING PROTEIN ALBC-RELATED"/>
    <property type="match status" value="1"/>
</dbReference>
<keyword evidence="2" id="KW-0547">Nucleotide-binding</keyword>
<protein>
    <submittedName>
        <fullName evidence="5">ATP-binding cassette domain-containing protein</fullName>
    </submittedName>
</protein>
<evidence type="ECO:0000259" key="4">
    <source>
        <dbReference type="PROSITE" id="PS50893"/>
    </source>
</evidence>
<dbReference type="PROSITE" id="PS50893">
    <property type="entry name" value="ABC_TRANSPORTER_2"/>
    <property type="match status" value="1"/>
</dbReference>
<keyword evidence="6" id="KW-1185">Reference proteome</keyword>
<feature type="domain" description="ABC transporter" evidence="4">
    <location>
        <begin position="2"/>
        <end position="217"/>
    </location>
</feature>
<dbReference type="RefSeq" id="WP_303279617.1">
    <property type="nucleotide sequence ID" value="NZ_JAUOEK010000178.1"/>
</dbReference>
<dbReference type="SMART" id="SM00382">
    <property type="entry name" value="AAA"/>
    <property type="match status" value="1"/>
</dbReference>
<accession>A0ABT8WFI2</accession>
<dbReference type="Gene3D" id="3.40.50.300">
    <property type="entry name" value="P-loop containing nucleotide triphosphate hydrolases"/>
    <property type="match status" value="1"/>
</dbReference>
<gene>
    <name evidence="5" type="ORF">Q4Q35_19030</name>
</gene>
<dbReference type="SUPFAM" id="SSF52540">
    <property type="entry name" value="P-loop containing nucleoside triphosphate hydrolases"/>
    <property type="match status" value="1"/>
</dbReference>
<evidence type="ECO:0000256" key="1">
    <source>
        <dbReference type="ARBA" id="ARBA00022448"/>
    </source>
</evidence>
<dbReference type="InterPro" id="IPR027417">
    <property type="entry name" value="P-loop_NTPase"/>
</dbReference>
<comment type="caution">
    <text evidence="5">The sequence shown here is derived from an EMBL/GenBank/DDBJ whole genome shotgun (WGS) entry which is preliminary data.</text>
</comment>
<dbReference type="CDD" id="cd03230">
    <property type="entry name" value="ABC_DR_subfamily_A"/>
    <property type="match status" value="1"/>
</dbReference>
<evidence type="ECO:0000256" key="3">
    <source>
        <dbReference type="ARBA" id="ARBA00022840"/>
    </source>
</evidence>
<reference evidence="5" key="1">
    <citation type="submission" date="2023-07" db="EMBL/GenBank/DDBJ databases">
        <title>Two novel species in the genus Flavivirga.</title>
        <authorList>
            <person name="Kwon K."/>
        </authorList>
    </citation>
    <scope>NUCLEOTIDE SEQUENCE</scope>
    <source>
        <strain evidence="5">KCTC 52353</strain>
    </source>
</reference>
<evidence type="ECO:0000313" key="5">
    <source>
        <dbReference type="EMBL" id="MDO5971901.1"/>
    </source>
</evidence>
<evidence type="ECO:0000313" key="6">
    <source>
        <dbReference type="Proteomes" id="UP001176883"/>
    </source>
</evidence>
<organism evidence="5 6">
    <name type="scientific">Flavivirga aquimarina</name>
    <dbReference type="NCBI Taxonomy" id="2027862"/>
    <lineage>
        <taxon>Bacteria</taxon>
        <taxon>Pseudomonadati</taxon>
        <taxon>Bacteroidota</taxon>
        <taxon>Flavobacteriia</taxon>
        <taxon>Flavobacteriales</taxon>
        <taxon>Flavobacteriaceae</taxon>
        <taxon>Flavivirga</taxon>
    </lineage>
</organism>
<dbReference type="PANTHER" id="PTHR42939:SF1">
    <property type="entry name" value="ABC TRANSPORTER ATP-BINDING PROTEIN ALBC-RELATED"/>
    <property type="match status" value="1"/>
</dbReference>
<dbReference type="InterPro" id="IPR003439">
    <property type="entry name" value="ABC_transporter-like_ATP-bd"/>
</dbReference>
<dbReference type="InterPro" id="IPR003593">
    <property type="entry name" value="AAA+_ATPase"/>
</dbReference>
<name>A0ABT8WFI2_9FLAO</name>
<dbReference type="InterPro" id="IPR051782">
    <property type="entry name" value="ABC_Transporter_VariousFunc"/>
</dbReference>
<dbReference type="EMBL" id="JAUOEK010000178">
    <property type="protein sequence ID" value="MDO5971901.1"/>
    <property type="molecule type" value="Genomic_DNA"/>
</dbReference>
<keyword evidence="3 5" id="KW-0067">ATP-binding</keyword>
<dbReference type="Pfam" id="PF00005">
    <property type="entry name" value="ABC_tran"/>
    <property type="match status" value="1"/>
</dbReference>
<dbReference type="GO" id="GO:0005524">
    <property type="term" value="F:ATP binding"/>
    <property type="evidence" value="ECO:0007669"/>
    <property type="project" value="UniProtKB-KW"/>
</dbReference>
<dbReference type="Proteomes" id="UP001176883">
    <property type="component" value="Unassembled WGS sequence"/>
</dbReference>